<feature type="transmembrane region" description="Helical" evidence="1">
    <location>
        <begin position="130"/>
        <end position="152"/>
    </location>
</feature>
<dbReference type="PANTHER" id="PTHR14969:SF13">
    <property type="entry name" value="AT30094P"/>
    <property type="match status" value="1"/>
</dbReference>
<feature type="transmembrane region" description="Helical" evidence="1">
    <location>
        <begin position="90"/>
        <end position="110"/>
    </location>
</feature>
<evidence type="ECO:0000256" key="1">
    <source>
        <dbReference type="SAM" id="Phobius"/>
    </source>
</evidence>
<dbReference type="InterPro" id="IPR000326">
    <property type="entry name" value="PAP2/HPO"/>
</dbReference>
<comment type="caution">
    <text evidence="3">The sequence shown here is derived from an EMBL/GenBank/DDBJ whole genome shotgun (WGS) entry which is preliminary data.</text>
</comment>
<dbReference type="InterPro" id="IPR036938">
    <property type="entry name" value="PAP2/HPO_sf"/>
</dbReference>
<dbReference type="Proteomes" id="UP000321363">
    <property type="component" value="Unassembled WGS sequence"/>
</dbReference>
<protein>
    <submittedName>
        <fullName evidence="3">Phosphatase PAP2 family protein</fullName>
    </submittedName>
</protein>
<reference evidence="3 4" key="1">
    <citation type="journal article" date="2005" name="Int. J. Syst. Evol. Microbiol.">
        <title>Bacillus litoralis sp. nov., isolated from a tidal flat of the Yellow Sea in Korea.</title>
        <authorList>
            <person name="Yoon J.H."/>
            <person name="Oh T.K."/>
        </authorList>
    </citation>
    <scope>NUCLEOTIDE SEQUENCE [LARGE SCALE GENOMIC DNA]</scope>
    <source>
        <strain evidence="3 4">SW-211</strain>
    </source>
</reference>
<dbReference type="SMART" id="SM00014">
    <property type="entry name" value="acidPPc"/>
    <property type="match status" value="1"/>
</dbReference>
<keyword evidence="4" id="KW-1185">Reference proteome</keyword>
<evidence type="ECO:0000259" key="2">
    <source>
        <dbReference type="SMART" id="SM00014"/>
    </source>
</evidence>
<dbReference type="PANTHER" id="PTHR14969">
    <property type="entry name" value="SPHINGOSINE-1-PHOSPHATE PHOSPHOHYDROLASE"/>
    <property type="match status" value="1"/>
</dbReference>
<dbReference type="RefSeq" id="WP_146949822.1">
    <property type="nucleotide sequence ID" value="NZ_VOQF01000009.1"/>
</dbReference>
<keyword evidence="1" id="KW-0812">Transmembrane</keyword>
<feature type="domain" description="Phosphatidic acid phosphatase type 2/haloperoxidase" evidence="2">
    <location>
        <begin position="93"/>
        <end position="205"/>
    </location>
</feature>
<name>A0A5C6VWE1_9BACI</name>
<dbReference type="EMBL" id="VOQF01000009">
    <property type="protein sequence ID" value="TXC89557.1"/>
    <property type="molecule type" value="Genomic_DNA"/>
</dbReference>
<feature type="transmembrane region" description="Helical" evidence="1">
    <location>
        <begin position="164"/>
        <end position="184"/>
    </location>
</feature>
<dbReference type="SUPFAM" id="SSF48317">
    <property type="entry name" value="Acid phosphatase/Vanadium-dependent haloperoxidase"/>
    <property type="match status" value="1"/>
</dbReference>
<proteinExistence type="predicted"/>
<keyword evidence="1" id="KW-1133">Transmembrane helix</keyword>
<sequence length="226" mass="25361">MKDTGFSIWLLLVGVILVTVFTYSFFEITEGFLESEINSFDTIILEVLDPIGGYIRIKWMMFITELGSVWFLTTMSVICILIIWLGKRDIWAISFFIIAVGGGGLLIRMLKYIYQRERPSINSEIDAIGYSFPSGHGMGSLIFYGFLTYIILGNIKSKAIKWSTVILVSILLLLIGLSRVYLGAHYPSDVVAGYLAGAVCLMINIIALEWLKIQSQNKNSTKSMNI</sequence>
<feature type="transmembrane region" description="Helical" evidence="1">
    <location>
        <begin position="7"/>
        <end position="26"/>
    </location>
</feature>
<dbReference type="Pfam" id="PF01569">
    <property type="entry name" value="PAP2"/>
    <property type="match status" value="1"/>
</dbReference>
<feature type="transmembrane region" description="Helical" evidence="1">
    <location>
        <begin position="59"/>
        <end position="83"/>
    </location>
</feature>
<dbReference type="CDD" id="cd03392">
    <property type="entry name" value="PAP2_like_2"/>
    <property type="match status" value="1"/>
</dbReference>
<dbReference type="AlphaFoldDB" id="A0A5C6VWE1"/>
<feature type="transmembrane region" description="Helical" evidence="1">
    <location>
        <begin position="190"/>
        <end position="211"/>
    </location>
</feature>
<evidence type="ECO:0000313" key="3">
    <source>
        <dbReference type="EMBL" id="TXC89557.1"/>
    </source>
</evidence>
<dbReference type="OrthoDB" id="9789113at2"/>
<evidence type="ECO:0000313" key="4">
    <source>
        <dbReference type="Proteomes" id="UP000321363"/>
    </source>
</evidence>
<organism evidence="3 4">
    <name type="scientific">Metabacillus litoralis</name>
    <dbReference type="NCBI Taxonomy" id="152268"/>
    <lineage>
        <taxon>Bacteria</taxon>
        <taxon>Bacillati</taxon>
        <taxon>Bacillota</taxon>
        <taxon>Bacilli</taxon>
        <taxon>Bacillales</taxon>
        <taxon>Bacillaceae</taxon>
        <taxon>Metabacillus</taxon>
    </lineage>
</organism>
<keyword evidence="1" id="KW-0472">Membrane</keyword>
<dbReference type="Gene3D" id="1.20.144.10">
    <property type="entry name" value="Phosphatidic acid phosphatase type 2/haloperoxidase"/>
    <property type="match status" value="2"/>
</dbReference>
<accession>A0A5C6VWE1</accession>
<gene>
    <name evidence="3" type="ORF">FS935_16885</name>
</gene>